<reference evidence="2 3" key="1">
    <citation type="submission" date="2017-10" db="EMBL/GenBank/DDBJ databases">
        <title>Development of genomic resources for the powdery mildew, Erysiphe pulchra.</title>
        <authorList>
            <person name="Wadl P.A."/>
            <person name="Mack B.M."/>
            <person name="Moore G."/>
            <person name="Beltz S.B."/>
        </authorList>
    </citation>
    <scope>NUCLEOTIDE SEQUENCE [LARGE SCALE GENOMIC DNA]</scope>
    <source>
        <strain evidence="2">Cflorida</strain>
    </source>
</reference>
<dbReference type="Proteomes" id="UP000237438">
    <property type="component" value="Unassembled WGS sequence"/>
</dbReference>
<feature type="region of interest" description="Disordered" evidence="1">
    <location>
        <begin position="142"/>
        <end position="200"/>
    </location>
</feature>
<accession>A0A2S4Q2G1</accession>
<dbReference type="AlphaFoldDB" id="A0A2S4Q2G1"/>
<feature type="compositionally biased region" description="Low complexity" evidence="1">
    <location>
        <begin position="159"/>
        <end position="183"/>
    </location>
</feature>
<name>A0A2S4Q2G1_9PEZI</name>
<gene>
    <name evidence="2" type="ORF">EPUL_000150</name>
</gene>
<feature type="non-terminal residue" evidence="2">
    <location>
        <position position="220"/>
    </location>
</feature>
<feature type="region of interest" description="Disordered" evidence="1">
    <location>
        <begin position="83"/>
        <end position="120"/>
    </location>
</feature>
<feature type="compositionally biased region" description="Polar residues" evidence="1">
    <location>
        <begin position="1"/>
        <end position="10"/>
    </location>
</feature>
<dbReference type="EMBL" id="PEDP01000001">
    <property type="protein sequence ID" value="POS88458.1"/>
    <property type="molecule type" value="Genomic_DNA"/>
</dbReference>
<organism evidence="2 3">
    <name type="scientific">Erysiphe pulchra</name>
    <dbReference type="NCBI Taxonomy" id="225359"/>
    <lineage>
        <taxon>Eukaryota</taxon>
        <taxon>Fungi</taxon>
        <taxon>Dikarya</taxon>
        <taxon>Ascomycota</taxon>
        <taxon>Pezizomycotina</taxon>
        <taxon>Leotiomycetes</taxon>
        <taxon>Erysiphales</taxon>
        <taxon>Erysiphaceae</taxon>
        <taxon>Erysiphe</taxon>
    </lineage>
</organism>
<evidence type="ECO:0000313" key="3">
    <source>
        <dbReference type="Proteomes" id="UP000237438"/>
    </source>
</evidence>
<comment type="caution">
    <text evidence="2">The sequence shown here is derived from an EMBL/GenBank/DDBJ whole genome shotgun (WGS) entry which is preliminary data.</text>
</comment>
<dbReference type="STRING" id="225359.A0A2S4Q2G1"/>
<proteinExistence type="predicted"/>
<feature type="compositionally biased region" description="Polar residues" evidence="1">
    <location>
        <begin position="84"/>
        <end position="120"/>
    </location>
</feature>
<evidence type="ECO:0000256" key="1">
    <source>
        <dbReference type="SAM" id="MobiDB-lite"/>
    </source>
</evidence>
<dbReference type="Gene3D" id="1.20.890.10">
    <property type="entry name" value="cAMP-dependent protein kinase regulatory subunit, dimerization-anchoring domain"/>
    <property type="match status" value="1"/>
</dbReference>
<feature type="compositionally biased region" description="Polar residues" evidence="1">
    <location>
        <begin position="142"/>
        <end position="152"/>
    </location>
</feature>
<keyword evidence="3" id="KW-1185">Reference proteome</keyword>
<sequence length="220" mass="23249">MTEQSPSTETPPKIESRSETHNSGVVSNITPLHAPLLEGWPPTTTHLYTPAPLAATITSVTVSAANSSQDNVQDVEMTDVIRGNDTTVNNNGSGASPSTTTEAEGLSSKATIKTEPITNNKGSNITIVLNTSTTREPNTTIAIGKSRNSTPSRAAAFDNSNNENTSNNRASNSQHVDTTTTTTAQVMPKEASPNGAPTRRYLNENVTGILLEGMKMIVKE</sequence>
<feature type="region of interest" description="Disordered" evidence="1">
    <location>
        <begin position="1"/>
        <end position="26"/>
    </location>
</feature>
<dbReference type="OrthoDB" id="3586281at2759"/>
<protein>
    <submittedName>
        <fullName evidence="2">Uncharacterized protein</fullName>
    </submittedName>
</protein>
<evidence type="ECO:0000313" key="2">
    <source>
        <dbReference type="EMBL" id="POS88458.1"/>
    </source>
</evidence>